<dbReference type="PROSITE" id="PS00409">
    <property type="entry name" value="PROKAR_NTER_METHYL"/>
    <property type="match status" value="1"/>
</dbReference>
<comment type="caution">
    <text evidence="2">The sequence shown here is derived from an EMBL/GenBank/DDBJ whole genome shotgun (WGS) entry which is preliminary data.</text>
</comment>
<feature type="transmembrane region" description="Helical" evidence="1">
    <location>
        <begin position="20"/>
        <end position="42"/>
    </location>
</feature>
<keyword evidence="3" id="KW-1185">Reference proteome</keyword>
<keyword evidence="1" id="KW-1133">Transmembrane helix</keyword>
<keyword evidence="1" id="KW-0472">Membrane</keyword>
<dbReference type="SUPFAM" id="SSF54523">
    <property type="entry name" value="Pili subunits"/>
    <property type="match status" value="1"/>
</dbReference>
<dbReference type="EMBL" id="WJHE01000015">
    <property type="protein sequence ID" value="MST31183.1"/>
    <property type="molecule type" value="Genomic_DNA"/>
</dbReference>
<evidence type="ECO:0000313" key="3">
    <source>
        <dbReference type="Proteomes" id="UP000437736"/>
    </source>
</evidence>
<organism evidence="2 3">
    <name type="scientific">Acidiferrimicrobium australe</name>
    <dbReference type="NCBI Taxonomy" id="2664430"/>
    <lineage>
        <taxon>Bacteria</taxon>
        <taxon>Bacillati</taxon>
        <taxon>Actinomycetota</taxon>
        <taxon>Acidimicrobiia</taxon>
        <taxon>Acidimicrobiales</taxon>
        <taxon>Acidimicrobiaceae</taxon>
        <taxon>Acidiferrimicrobium</taxon>
    </lineage>
</organism>
<keyword evidence="1" id="KW-0812">Transmembrane</keyword>
<proteinExistence type="predicted"/>
<sequence length="188" mass="18710">MLTAQRAGADPRPGDEAGFTLVELLVTALVAVITLAIAGGALESMTTASNRATGAATSMSAVSLAVSRLSSDLRSTHALTVASATSFTATVNQADGTTATVVWSITGGDLTRTAGGGSPETFLTGLASGSGFAYDTPSGTPAAPSCTSRVVVDLIEPTGQTAVTPYQEHVSIAVTDQAMNIAEGNVSC</sequence>
<evidence type="ECO:0008006" key="4">
    <source>
        <dbReference type="Google" id="ProtNLM"/>
    </source>
</evidence>
<reference evidence="2 3" key="1">
    <citation type="submission" date="2019-11" db="EMBL/GenBank/DDBJ databases">
        <title>Acidiferrimicrobium australis gen. nov., sp. nov., an acidophilic and obligately heterotrophic, member of the Actinobacteria that catalyses dissimilatory oxido- reduction of iron isolated from metal-rich acidic water in Chile.</title>
        <authorList>
            <person name="Gonzalez D."/>
            <person name="Huber K."/>
            <person name="Hedrich S."/>
            <person name="Rojas-Villalobos C."/>
            <person name="Quatrini R."/>
            <person name="Dinamarca M.A."/>
            <person name="Schwarz A."/>
            <person name="Canales C."/>
            <person name="Nancucheo I."/>
        </authorList>
    </citation>
    <scope>NUCLEOTIDE SEQUENCE [LARGE SCALE GENOMIC DNA]</scope>
    <source>
        <strain evidence="2 3">USS-CCA1</strain>
    </source>
</reference>
<protein>
    <recommendedName>
        <fullName evidence="4">Prepilin-type N-terminal cleavage/methylation domain-containing protein</fullName>
    </recommendedName>
</protein>
<evidence type="ECO:0000313" key="2">
    <source>
        <dbReference type="EMBL" id="MST31183.1"/>
    </source>
</evidence>
<evidence type="ECO:0000256" key="1">
    <source>
        <dbReference type="SAM" id="Phobius"/>
    </source>
</evidence>
<dbReference type="InterPro" id="IPR012902">
    <property type="entry name" value="N_methyl_site"/>
</dbReference>
<gene>
    <name evidence="2" type="ORF">GHK86_00360</name>
</gene>
<name>A0ABW9QNW7_9ACTN</name>
<accession>A0ABW9QNW7</accession>
<dbReference type="InterPro" id="IPR045584">
    <property type="entry name" value="Pilin-like"/>
</dbReference>
<dbReference type="Proteomes" id="UP000437736">
    <property type="component" value="Unassembled WGS sequence"/>
</dbReference>